<evidence type="ECO:0008006" key="4">
    <source>
        <dbReference type="Google" id="ProtNLM"/>
    </source>
</evidence>
<dbReference type="Proteomes" id="UP001596072">
    <property type="component" value="Unassembled WGS sequence"/>
</dbReference>
<keyword evidence="1" id="KW-0472">Membrane</keyword>
<comment type="caution">
    <text evidence="2">The sequence shown here is derived from an EMBL/GenBank/DDBJ whole genome shotgun (WGS) entry which is preliminary data.</text>
</comment>
<feature type="transmembrane region" description="Helical" evidence="1">
    <location>
        <begin position="191"/>
        <end position="214"/>
    </location>
</feature>
<accession>A0ABW0ZHP6</accession>
<feature type="transmembrane region" description="Helical" evidence="1">
    <location>
        <begin position="160"/>
        <end position="179"/>
    </location>
</feature>
<dbReference type="EMBL" id="JBHSNS010000009">
    <property type="protein sequence ID" value="MFC5730535.1"/>
    <property type="molecule type" value="Genomic_DNA"/>
</dbReference>
<evidence type="ECO:0000256" key="1">
    <source>
        <dbReference type="SAM" id="Phobius"/>
    </source>
</evidence>
<sequence length="217" mass="23163">MATHREHERRWPASVAVLAVLGLQLVLPSSIAAGPTWLAPALELALVLPLVVTNPVRLDRENVALRNLALVLVLALAAVNAVHLARLVVIVTSGRSMDPQELVQAALLIWSTNVVTGALALWEVDRGGPYARDPRHARPVGRPDLLFPQMTGVPGWDSRTWLPSFVDYLFVAFTAATAFSPTDTLPLTGRVKLMISALAAVSLVTVGVVAARAVNGL</sequence>
<feature type="transmembrane region" description="Helical" evidence="1">
    <location>
        <begin position="69"/>
        <end position="90"/>
    </location>
</feature>
<reference evidence="3" key="1">
    <citation type="journal article" date="2019" name="Int. J. Syst. Evol. Microbiol.">
        <title>The Global Catalogue of Microorganisms (GCM) 10K type strain sequencing project: providing services to taxonomists for standard genome sequencing and annotation.</title>
        <authorList>
            <consortium name="The Broad Institute Genomics Platform"/>
            <consortium name="The Broad Institute Genome Sequencing Center for Infectious Disease"/>
            <person name="Wu L."/>
            <person name="Ma J."/>
        </authorList>
    </citation>
    <scope>NUCLEOTIDE SEQUENCE [LARGE SCALE GENOMIC DNA]</scope>
    <source>
        <strain evidence="3">YIM 94188</strain>
    </source>
</reference>
<organism evidence="2 3">
    <name type="scientific">Nocardioides vastitatis</name>
    <dbReference type="NCBI Taxonomy" id="2568655"/>
    <lineage>
        <taxon>Bacteria</taxon>
        <taxon>Bacillati</taxon>
        <taxon>Actinomycetota</taxon>
        <taxon>Actinomycetes</taxon>
        <taxon>Propionibacteriales</taxon>
        <taxon>Nocardioidaceae</taxon>
        <taxon>Nocardioides</taxon>
    </lineage>
</organism>
<proteinExistence type="predicted"/>
<feature type="transmembrane region" description="Helical" evidence="1">
    <location>
        <begin position="102"/>
        <end position="122"/>
    </location>
</feature>
<gene>
    <name evidence="2" type="ORF">ACFPQB_16565</name>
</gene>
<evidence type="ECO:0000313" key="2">
    <source>
        <dbReference type="EMBL" id="MFC5730535.1"/>
    </source>
</evidence>
<keyword evidence="1" id="KW-0812">Transmembrane</keyword>
<evidence type="ECO:0000313" key="3">
    <source>
        <dbReference type="Proteomes" id="UP001596072"/>
    </source>
</evidence>
<keyword evidence="1" id="KW-1133">Transmembrane helix</keyword>
<name>A0ABW0ZHP6_9ACTN</name>
<keyword evidence="3" id="KW-1185">Reference proteome</keyword>
<protein>
    <recommendedName>
        <fullName evidence="4">DUF1345 domain-containing protein</fullName>
    </recommendedName>
</protein>
<dbReference type="RefSeq" id="WP_136433852.1">
    <property type="nucleotide sequence ID" value="NZ_JBHSNS010000009.1"/>
</dbReference>